<feature type="transmembrane region" description="Helical" evidence="1">
    <location>
        <begin position="20"/>
        <end position="37"/>
    </location>
</feature>
<sequence>MKLRELITDASGRLSHLQLWPSIASAAATAVFLYQGFTHQLTIYTWLIYLGCVGGYSAVGQWIVAWQSMRGSRDASKESLLPSEKPP</sequence>
<evidence type="ECO:0000313" key="2">
    <source>
        <dbReference type="EMBL" id="VVE67859.1"/>
    </source>
</evidence>
<gene>
    <name evidence="2" type="ORF">PAN31117_02794</name>
</gene>
<proteinExistence type="predicted"/>
<organism evidence="2 3">
    <name type="scientific">Pandoraea anapnoica</name>
    <dbReference type="NCBI Taxonomy" id="2508301"/>
    <lineage>
        <taxon>Bacteria</taxon>
        <taxon>Pseudomonadati</taxon>
        <taxon>Pseudomonadota</taxon>
        <taxon>Betaproteobacteria</taxon>
        <taxon>Burkholderiales</taxon>
        <taxon>Burkholderiaceae</taxon>
        <taxon>Pandoraea</taxon>
    </lineage>
</organism>
<dbReference type="OrthoDB" id="8602200at2"/>
<evidence type="ECO:0000313" key="3">
    <source>
        <dbReference type="Proteomes" id="UP000383122"/>
    </source>
</evidence>
<dbReference type="AlphaFoldDB" id="A0A5E5A2K7"/>
<keyword evidence="1" id="KW-0472">Membrane</keyword>
<dbReference type="Proteomes" id="UP000383122">
    <property type="component" value="Unassembled WGS sequence"/>
</dbReference>
<feature type="transmembrane region" description="Helical" evidence="1">
    <location>
        <begin position="43"/>
        <end position="64"/>
    </location>
</feature>
<accession>A0A5E5A2K7</accession>
<keyword evidence="3" id="KW-1185">Reference proteome</keyword>
<evidence type="ECO:0000256" key="1">
    <source>
        <dbReference type="SAM" id="Phobius"/>
    </source>
</evidence>
<name>A0A5E5A2K7_9BURK</name>
<dbReference type="EMBL" id="CABPSP010000007">
    <property type="protein sequence ID" value="VVE67859.1"/>
    <property type="molecule type" value="Genomic_DNA"/>
</dbReference>
<protein>
    <submittedName>
        <fullName evidence="2">Uncharacterized protein</fullName>
    </submittedName>
</protein>
<dbReference type="RefSeq" id="WP_150738688.1">
    <property type="nucleotide sequence ID" value="NZ_CABPSP010000007.1"/>
</dbReference>
<keyword evidence="1" id="KW-0812">Transmembrane</keyword>
<keyword evidence="1" id="KW-1133">Transmembrane helix</keyword>
<reference evidence="2 3" key="1">
    <citation type="submission" date="2019-08" db="EMBL/GenBank/DDBJ databases">
        <authorList>
            <person name="Peeters C."/>
        </authorList>
    </citation>
    <scope>NUCLEOTIDE SEQUENCE [LARGE SCALE GENOMIC DNA]</scope>
    <source>
        <strain evidence="2 3">LMG 31117</strain>
    </source>
</reference>